<keyword evidence="3" id="KW-0378">Hydrolase</keyword>
<keyword evidence="13" id="KW-1185">Reference proteome</keyword>
<sequence length="402" mass="44700">MIQKKNWLITFVVIMTATLFPETLFAQQSPDIKSETAILIDGKTGQVLFEKSSEEVMYPASITKIVTALMAVESGKMNDMTKVSKKAREVDGTRVYLEEGEMVPLDKLVKGMLVNSGNDAAIAIAEHLSGSVDSFADDMTTFVEEEVGVKSSHFTNPHGLFDEMHVTTAKDMAKITQYAMKNEQFKSIFGINEFEWSGDNWDTTLINHHRLLLDYDFVTGGKNGFVSKSGFTLVTTATKDNQELIAVTMKANDDQIAYQDTLALMNYGFEAFSPVLFEKGTELAERDNETYSLAEELTLFQQDNQTVQINVNDSGKLVSDTGTIESVLDSEWLSRSNVEAEAAPSSKDVTEVAVTTNEENNTFTLSSELIFYIGISIFTVIMVALFIGRAKPPKRRSRTFPY</sequence>
<dbReference type="PANTHER" id="PTHR21581:SF33">
    <property type="entry name" value="D-ALANYL-D-ALANINE CARBOXYPEPTIDASE DACB"/>
    <property type="match status" value="1"/>
</dbReference>
<accession>A0A0J6CYI4</accession>
<keyword evidence="5" id="KW-0573">Peptidoglycan synthesis</keyword>
<dbReference type="Pfam" id="PF00768">
    <property type="entry name" value="Peptidase_S11"/>
    <property type="match status" value="1"/>
</dbReference>
<dbReference type="GO" id="GO:0006508">
    <property type="term" value="P:proteolysis"/>
    <property type="evidence" value="ECO:0007669"/>
    <property type="project" value="InterPro"/>
</dbReference>
<dbReference type="AlphaFoldDB" id="A0A0J6CYI4"/>
<evidence type="ECO:0000256" key="4">
    <source>
        <dbReference type="ARBA" id="ARBA00022960"/>
    </source>
</evidence>
<dbReference type="InterPro" id="IPR018044">
    <property type="entry name" value="Peptidase_S11"/>
</dbReference>
<dbReference type="PRINTS" id="PR00725">
    <property type="entry name" value="DADACBPTASE1"/>
</dbReference>
<dbReference type="STRING" id="157733.AB986_02430"/>
<feature type="domain" description="Peptidase S11 D-alanyl-D-alanine carboxypeptidase A N-terminal" evidence="11">
    <location>
        <begin position="26"/>
        <end position="252"/>
    </location>
</feature>
<dbReference type="PATRIC" id="fig|157733.3.peg.2704"/>
<dbReference type="GO" id="GO:0071555">
    <property type="term" value="P:cell wall organization"/>
    <property type="evidence" value="ECO:0007669"/>
    <property type="project" value="UniProtKB-KW"/>
</dbReference>
<dbReference type="InterPro" id="IPR001967">
    <property type="entry name" value="Peptidase_S11_N"/>
</dbReference>
<dbReference type="PANTHER" id="PTHR21581">
    <property type="entry name" value="D-ALANYL-D-ALANINE CARBOXYPEPTIDASE"/>
    <property type="match status" value="1"/>
</dbReference>
<keyword evidence="10" id="KW-0812">Transmembrane</keyword>
<feature type="transmembrane region" description="Helical" evidence="10">
    <location>
        <begin position="369"/>
        <end position="388"/>
    </location>
</feature>
<name>A0A0J6CYI4_9BACL</name>
<evidence type="ECO:0000259" key="11">
    <source>
        <dbReference type="Pfam" id="PF00768"/>
    </source>
</evidence>
<dbReference type="EMBL" id="LELK01000001">
    <property type="protein sequence ID" value="KMM38200.1"/>
    <property type="molecule type" value="Genomic_DNA"/>
</dbReference>
<feature type="binding site" evidence="8">
    <location>
        <position position="222"/>
    </location>
    <ligand>
        <name>substrate</name>
    </ligand>
</feature>
<proteinExistence type="inferred from homology"/>
<evidence type="ECO:0000313" key="12">
    <source>
        <dbReference type="EMBL" id="KMM38200.1"/>
    </source>
</evidence>
<dbReference type="RefSeq" id="WP_048309283.1">
    <property type="nucleotide sequence ID" value="NZ_CP119526.1"/>
</dbReference>
<dbReference type="SUPFAM" id="SSF56601">
    <property type="entry name" value="beta-lactamase/transpeptidase-like"/>
    <property type="match status" value="1"/>
</dbReference>
<keyword evidence="10" id="KW-0472">Membrane</keyword>
<evidence type="ECO:0000256" key="6">
    <source>
        <dbReference type="ARBA" id="ARBA00023316"/>
    </source>
</evidence>
<feature type="active site" description="Acyl-ester intermediate" evidence="7">
    <location>
        <position position="64"/>
    </location>
</feature>
<gene>
    <name evidence="12" type="ORF">AB986_02430</name>
</gene>
<dbReference type="GO" id="GO:0008360">
    <property type="term" value="P:regulation of cell shape"/>
    <property type="evidence" value="ECO:0007669"/>
    <property type="project" value="UniProtKB-KW"/>
</dbReference>
<feature type="active site" evidence="7">
    <location>
        <position position="116"/>
    </location>
</feature>
<dbReference type="GO" id="GO:0009252">
    <property type="term" value="P:peptidoglycan biosynthetic process"/>
    <property type="evidence" value="ECO:0007669"/>
    <property type="project" value="UniProtKB-KW"/>
</dbReference>
<keyword evidence="6" id="KW-0961">Cell wall biogenesis/degradation</keyword>
<reference evidence="12" key="1">
    <citation type="submission" date="2015-06" db="EMBL/GenBank/DDBJ databases">
        <authorList>
            <person name="Liu B."/>
            <person name="Wang J."/>
            <person name="Zhu Y."/>
            <person name="Liu G."/>
            <person name="Chen Q."/>
            <person name="Zheng C."/>
            <person name="Che J."/>
            <person name="Ge C."/>
            <person name="Shi H."/>
            <person name="Pan Z."/>
            <person name="Liu X."/>
        </authorList>
    </citation>
    <scope>NUCLEOTIDE SEQUENCE [LARGE SCALE GENOMIC DNA]</scope>
    <source>
        <strain evidence="12">DSM 16346</strain>
    </source>
</reference>
<feature type="active site" description="Acyl-ester intermediate" evidence="7">
    <location>
        <position position="61"/>
    </location>
</feature>
<keyword evidence="4" id="KW-0133">Cell shape</keyword>
<comment type="caution">
    <text evidence="12">The sequence shown here is derived from an EMBL/GenBank/DDBJ whole genome shotgun (WGS) entry which is preliminary data.</text>
</comment>
<evidence type="ECO:0000256" key="7">
    <source>
        <dbReference type="PIRSR" id="PIRSR618044-1"/>
    </source>
</evidence>
<keyword evidence="2" id="KW-0732">Signal</keyword>
<evidence type="ECO:0000256" key="9">
    <source>
        <dbReference type="RuleBase" id="RU004016"/>
    </source>
</evidence>
<dbReference type="Gene3D" id="3.40.710.10">
    <property type="entry name" value="DD-peptidase/beta-lactamase superfamily"/>
    <property type="match status" value="1"/>
</dbReference>
<evidence type="ECO:0000256" key="3">
    <source>
        <dbReference type="ARBA" id="ARBA00022801"/>
    </source>
</evidence>
<keyword evidence="10" id="KW-1133">Transmembrane helix</keyword>
<evidence type="ECO:0000256" key="2">
    <source>
        <dbReference type="ARBA" id="ARBA00022729"/>
    </source>
</evidence>
<organism evidence="12 13">
    <name type="scientific">Guptibacillus hwajinpoensis</name>
    <dbReference type="NCBI Taxonomy" id="208199"/>
    <lineage>
        <taxon>Bacteria</taxon>
        <taxon>Bacillati</taxon>
        <taxon>Bacillota</taxon>
        <taxon>Bacilli</taxon>
        <taxon>Bacillales</taxon>
        <taxon>Guptibacillaceae</taxon>
        <taxon>Guptibacillus</taxon>
    </lineage>
</organism>
<protein>
    <recommendedName>
        <fullName evidence="11">Peptidase S11 D-alanyl-D-alanine carboxypeptidase A N-terminal domain-containing protein</fullName>
    </recommendedName>
</protein>
<comment type="similarity">
    <text evidence="1 9">Belongs to the peptidase S11 family.</text>
</comment>
<dbReference type="GO" id="GO:0009002">
    <property type="term" value="F:serine-type D-Ala-D-Ala carboxypeptidase activity"/>
    <property type="evidence" value="ECO:0007669"/>
    <property type="project" value="InterPro"/>
</dbReference>
<dbReference type="InterPro" id="IPR012338">
    <property type="entry name" value="Beta-lactam/transpept-like"/>
</dbReference>
<evidence type="ECO:0000313" key="13">
    <source>
        <dbReference type="Proteomes" id="UP000035996"/>
    </source>
</evidence>
<dbReference type="Proteomes" id="UP000035996">
    <property type="component" value="Unassembled WGS sequence"/>
</dbReference>
<evidence type="ECO:0000256" key="8">
    <source>
        <dbReference type="PIRSR" id="PIRSR618044-2"/>
    </source>
</evidence>
<evidence type="ECO:0000256" key="1">
    <source>
        <dbReference type="ARBA" id="ARBA00007164"/>
    </source>
</evidence>
<evidence type="ECO:0000256" key="10">
    <source>
        <dbReference type="SAM" id="Phobius"/>
    </source>
</evidence>
<evidence type="ECO:0000256" key="5">
    <source>
        <dbReference type="ARBA" id="ARBA00022984"/>
    </source>
</evidence>